<dbReference type="Proteomes" id="UP000201169">
    <property type="component" value="Chromosome"/>
</dbReference>
<evidence type="ECO:0000313" key="1">
    <source>
        <dbReference type="EMBL" id="ASQ30492.1"/>
    </source>
</evidence>
<name>A0A222MY26_9BACT</name>
<accession>A0A222MY26</accession>
<dbReference type="OrthoDB" id="7057086at2"/>
<dbReference type="PROSITE" id="PS51257">
    <property type="entry name" value="PROKAR_LIPOPROTEIN"/>
    <property type="match status" value="1"/>
</dbReference>
<organism evidence="1 2">
    <name type="scientific">Campylobacter avium LMG 24591</name>
    <dbReference type="NCBI Taxonomy" id="522484"/>
    <lineage>
        <taxon>Bacteria</taxon>
        <taxon>Pseudomonadati</taxon>
        <taxon>Campylobacterota</taxon>
        <taxon>Epsilonproteobacteria</taxon>
        <taxon>Campylobacterales</taxon>
        <taxon>Campylobacteraceae</taxon>
        <taxon>Campylobacter</taxon>
    </lineage>
</organism>
<reference evidence="1 2" key="1">
    <citation type="submission" date="2017-07" db="EMBL/GenBank/DDBJ databases">
        <title>Analysis of two Campylobacter avium genomes and identification of a novel hippuricase gene.</title>
        <authorList>
            <person name="Miller W.G."/>
            <person name="Chapman M.H."/>
            <person name="Yee E."/>
            <person name="Revez J."/>
            <person name="Bono J.L."/>
            <person name="Rossi M."/>
        </authorList>
    </citation>
    <scope>NUCLEOTIDE SEQUENCE [LARGE SCALE GENOMIC DNA]</scope>
    <source>
        <strain evidence="1 2">LMG 24591</strain>
    </source>
</reference>
<protein>
    <recommendedName>
        <fullName evidence="3">Lipoprotein</fullName>
    </recommendedName>
</protein>
<evidence type="ECO:0000313" key="2">
    <source>
        <dbReference type="Proteomes" id="UP000201169"/>
    </source>
</evidence>
<dbReference type="RefSeq" id="WP_094325249.1">
    <property type="nucleotide sequence ID" value="NZ_CP022347.1"/>
</dbReference>
<dbReference type="EMBL" id="CP022347">
    <property type="protein sequence ID" value="ASQ30492.1"/>
    <property type="molecule type" value="Genomic_DNA"/>
</dbReference>
<gene>
    <name evidence="1" type="ORF">CAV_0828</name>
</gene>
<dbReference type="AlphaFoldDB" id="A0A222MY26"/>
<keyword evidence="2" id="KW-1185">Reference proteome</keyword>
<evidence type="ECO:0008006" key="3">
    <source>
        <dbReference type="Google" id="ProtNLM"/>
    </source>
</evidence>
<dbReference type="KEGG" id="cavi:CAV_0828"/>
<proteinExistence type="predicted"/>
<sequence length="167" mass="19868">MNNTLKFILLTFFTLLFCACSKYNITVYFSPDLKEEYGYYPSLELDIVGVNESEKRWLENYKIDTYFEVDNPLRKSLEPYTIHFSSNKEPEQLFSEHEKQWKAWNKKGFTDLIVLVNLPGLDDNARKIMKSIKPTDIKSYFLRKTHYYIELRPTGLTFIDSKPSYDK</sequence>